<dbReference type="PANTHER" id="PTHR38477">
    <property type="entry name" value="HYPOTHETICAL EXPORTED PROTEIN"/>
    <property type="match status" value="1"/>
</dbReference>
<dbReference type="EMBL" id="VFSU01000034">
    <property type="protein sequence ID" value="TPE58501.1"/>
    <property type="molecule type" value="Genomic_DNA"/>
</dbReference>
<organism evidence="2 3">
    <name type="scientific">Sandaracinobacter neustonicus</name>
    <dbReference type="NCBI Taxonomy" id="1715348"/>
    <lineage>
        <taxon>Bacteria</taxon>
        <taxon>Pseudomonadati</taxon>
        <taxon>Pseudomonadota</taxon>
        <taxon>Alphaproteobacteria</taxon>
        <taxon>Sphingomonadales</taxon>
        <taxon>Sphingosinicellaceae</taxon>
        <taxon>Sandaracinobacter</taxon>
    </lineage>
</organism>
<dbReference type="PANTHER" id="PTHR38477:SF1">
    <property type="entry name" value="MUREIN L,D-TRANSPEPTIDASE CATALYTIC DOMAIN FAMILY PROTEIN"/>
    <property type="match status" value="1"/>
</dbReference>
<dbReference type="OrthoDB" id="9815195at2"/>
<gene>
    <name evidence="2" type="ORF">FJQ54_15635</name>
</gene>
<feature type="signal peptide" evidence="1">
    <location>
        <begin position="1"/>
        <end position="27"/>
    </location>
</feature>
<feature type="chain" id="PRO_5021431355" evidence="1">
    <location>
        <begin position="28"/>
        <end position="201"/>
    </location>
</feature>
<reference evidence="2 3" key="1">
    <citation type="submission" date="2019-06" db="EMBL/GenBank/DDBJ databases">
        <authorList>
            <person name="Lee I."/>
            <person name="Jang G.I."/>
            <person name="Hwang C.Y."/>
        </authorList>
    </citation>
    <scope>NUCLEOTIDE SEQUENCE [LARGE SCALE GENOMIC DNA]</scope>
    <source>
        <strain evidence="2 3">PAMC 28131</strain>
    </source>
</reference>
<keyword evidence="1" id="KW-0732">Signal</keyword>
<name>A0A501XD53_9SPHN</name>
<dbReference type="RefSeq" id="WP_140929354.1">
    <property type="nucleotide sequence ID" value="NZ_VFSU01000034.1"/>
</dbReference>
<accession>A0A501XD53</accession>
<dbReference type="Proteomes" id="UP000319897">
    <property type="component" value="Unassembled WGS sequence"/>
</dbReference>
<protein>
    <submittedName>
        <fullName evidence="2">Murein L,D-transpeptidase catalytic domain family protein</fullName>
    </submittedName>
</protein>
<dbReference type="InterPro" id="IPR032676">
    <property type="entry name" value="YkuD_2"/>
</dbReference>
<comment type="caution">
    <text evidence="2">The sequence shown here is derived from an EMBL/GenBank/DDBJ whole genome shotgun (WGS) entry which is preliminary data.</text>
</comment>
<proteinExistence type="predicted"/>
<evidence type="ECO:0000313" key="2">
    <source>
        <dbReference type="EMBL" id="TPE58501.1"/>
    </source>
</evidence>
<evidence type="ECO:0000313" key="3">
    <source>
        <dbReference type="Proteomes" id="UP000319897"/>
    </source>
</evidence>
<dbReference type="PROSITE" id="PS51318">
    <property type="entry name" value="TAT"/>
    <property type="match status" value="1"/>
</dbReference>
<sequence>MNGRHLSMSRRALLGAAAALGAAPALAAPQRSLADVAREGLQKHGNATLHRDLVGIADFASPSRSPRFYLVDMASGRASSHLVSHGRGSDPDHSGWVERFSNDFGSNASSPGGYLTADYYSGKHGRSQRLIGLEASNNNAEARAIVIHGAWYVSDAMARQHGKIGRSEGCFAFDEGNGSLNEVLARLGPGRLLYAGRFDIA</sequence>
<dbReference type="AlphaFoldDB" id="A0A501XD53"/>
<keyword evidence="3" id="KW-1185">Reference proteome</keyword>
<dbReference type="InterPro" id="IPR006311">
    <property type="entry name" value="TAT_signal"/>
</dbReference>
<evidence type="ECO:0000256" key="1">
    <source>
        <dbReference type="SAM" id="SignalP"/>
    </source>
</evidence>
<dbReference type="Pfam" id="PF13645">
    <property type="entry name" value="YkuD_2"/>
    <property type="match status" value="1"/>
</dbReference>